<evidence type="ECO:0000259" key="3">
    <source>
        <dbReference type="Pfam" id="PF03061"/>
    </source>
</evidence>
<gene>
    <name evidence="4" type="ORF">SAMN04488012_101497</name>
</gene>
<dbReference type="Gene3D" id="3.10.129.10">
    <property type="entry name" value="Hotdog Thioesterase"/>
    <property type="match status" value="1"/>
</dbReference>
<keyword evidence="2" id="KW-0378">Hydrolase</keyword>
<proteinExistence type="inferred from homology"/>
<name>A0A1M6BHB6_9RHOB</name>
<dbReference type="GO" id="GO:0047617">
    <property type="term" value="F:fatty acyl-CoA hydrolase activity"/>
    <property type="evidence" value="ECO:0007669"/>
    <property type="project" value="InterPro"/>
</dbReference>
<organism evidence="4 5">
    <name type="scientific">Palleronia salina</name>
    <dbReference type="NCBI Taxonomy" id="313368"/>
    <lineage>
        <taxon>Bacteria</taxon>
        <taxon>Pseudomonadati</taxon>
        <taxon>Pseudomonadota</taxon>
        <taxon>Alphaproteobacteria</taxon>
        <taxon>Rhodobacterales</taxon>
        <taxon>Roseobacteraceae</taxon>
        <taxon>Palleronia</taxon>
    </lineage>
</organism>
<dbReference type="InterPro" id="IPR006683">
    <property type="entry name" value="Thioestr_dom"/>
</dbReference>
<dbReference type="Proteomes" id="UP000184040">
    <property type="component" value="Unassembled WGS sequence"/>
</dbReference>
<evidence type="ECO:0000313" key="5">
    <source>
        <dbReference type="Proteomes" id="UP000184040"/>
    </source>
</evidence>
<evidence type="ECO:0000256" key="2">
    <source>
        <dbReference type="ARBA" id="ARBA00022801"/>
    </source>
</evidence>
<sequence>MKTAASAADLADIEDLRRQSGLEFMQAILSGERAGPPIGYAMGFALDHVEDGLVRFTGTPHFQTLNPMGGVHGGWYGTLLDSAMACAVMTKVPCGSTYTTLEYKVNITRALPADTEIVATGTVVHAGRSTGVATGEIRGAKDGRLYATGSTTCLIMALPVV</sequence>
<evidence type="ECO:0000313" key="4">
    <source>
        <dbReference type="EMBL" id="SHI48077.1"/>
    </source>
</evidence>
<dbReference type="SUPFAM" id="SSF54637">
    <property type="entry name" value="Thioesterase/thiol ester dehydrase-isomerase"/>
    <property type="match status" value="1"/>
</dbReference>
<dbReference type="Pfam" id="PF03061">
    <property type="entry name" value="4HBT"/>
    <property type="match status" value="1"/>
</dbReference>
<evidence type="ECO:0000256" key="1">
    <source>
        <dbReference type="ARBA" id="ARBA00008324"/>
    </source>
</evidence>
<keyword evidence="5" id="KW-1185">Reference proteome</keyword>
<comment type="similarity">
    <text evidence="1">Belongs to the thioesterase PaaI family.</text>
</comment>
<dbReference type="PANTHER" id="PTHR21660:SF1">
    <property type="entry name" value="ACYL-COENZYME A THIOESTERASE 13"/>
    <property type="match status" value="1"/>
</dbReference>
<dbReference type="RefSeq" id="WP_073126270.1">
    <property type="nucleotide sequence ID" value="NZ_FQZA01000001.1"/>
</dbReference>
<dbReference type="PANTHER" id="PTHR21660">
    <property type="entry name" value="THIOESTERASE SUPERFAMILY MEMBER-RELATED"/>
    <property type="match status" value="1"/>
</dbReference>
<dbReference type="EMBL" id="FQZA01000001">
    <property type="protein sequence ID" value="SHI48077.1"/>
    <property type="molecule type" value="Genomic_DNA"/>
</dbReference>
<dbReference type="CDD" id="cd03443">
    <property type="entry name" value="PaaI_thioesterase"/>
    <property type="match status" value="1"/>
</dbReference>
<dbReference type="NCBIfam" id="TIGR00369">
    <property type="entry name" value="unchar_dom_1"/>
    <property type="match status" value="1"/>
</dbReference>
<dbReference type="STRING" id="313368.SAMN04488012_101497"/>
<reference evidence="4 5" key="1">
    <citation type="submission" date="2016-11" db="EMBL/GenBank/DDBJ databases">
        <authorList>
            <person name="Jaros S."/>
            <person name="Januszkiewicz K."/>
            <person name="Wedrychowicz H."/>
        </authorList>
    </citation>
    <scope>NUCLEOTIDE SEQUENCE [LARGE SCALE GENOMIC DNA]</scope>
    <source>
        <strain evidence="4 5">DSM 26892</strain>
    </source>
</reference>
<accession>A0A1M6BHB6</accession>
<dbReference type="InterPro" id="IPR039298">
    <property type="entry name" value="ACOT13"/>
</dbReference>
<protein>
    <submittedName>
        <fullName evidence="4">Uncharacterized domain 1-containing protein</fullName>
    </submittedName>
</protein>
<feature type="domain" description="Thioesterase" evidence="3">
    <location>
        <begin position="68"/>
        <end position="143"/>
    </location>
</feature>
<dbReference type="InterPro" id="IPR029069">
    <property type="entry name" value="HotDog_dom_sf"/>
</dbReference>
<dbReference type="AlphaFoldDB" id="A0A1M6BHB6"/>
<dbReference type="InterPro" id="IPR003736">
    <property type="entry name" value="PAAI_dom"/>
</dbReference>